<sequence length="283" mass="31268">MDRSILRRDEFNYLHFTEAQQSGLVHLARRIHAQSYVASQFVTADALVDGALPAELDHARGQHVTYSIAYLADSQIEEESLGSSDPTGHAIATWRIRDIAPDDDFTSLPAYTSTAGALSSDGLDFLRSVDGDPRSILREIGALAKTPMCPAGAVLEIIRDALHRALARDVDEVWFFSIVQSTYETFVKHLGCLTVRPIGSAVRLRKSGVRSHVRLVPVIVEPRRFLERLYRCATTPANPRARTQLASFEFFAEGLPEDYVSKQIVAASVNQEEVVSSNARCLA</sequence>
<evidence type="ECO:0000313" key="1">
    <source>
        <dbReference type="EMBL" id="BAV42398.1"/>
    </source>
</evidence>
<name>A0A1B4Y5R4_MYCUL</name>
<dbReference type="GeneID" id="93437957"/>
<dbReference type="EMBL" id="AP017624">
    <property type="protein sequence ID" value="BAV42398.1"/>
    <property type="molecule type" value="Genomic_DNA"/>
</dbReference>
<dbReference type="AlphaFoldDB" id="A0A1B4Y5R4"/>
<dbReference type="RefSeq" id="WP_096371286.1">
    <property type="nucleotide sequence ID" value="NZ_AP017624.1"/>
</dbReference>
<proteinExistence type="predicted"/>
<reference evidence="1 2" key="1">
    <citation type="submission" date="2016-08" db="EMBL/GenBank/DDBJ databases">
        <title>Complete genome sequence of Mycobacterium shinshuense, a subspecies of M. ulcerans.</title>
        <authorList>
            <person name="Yoshida M."/>
            <person name="Ogura Y."/>
            <person name="Hayashi T."/>
            <person name="Hoshino Y."/>
        </authorList>
    </citation>
    <scope>NUCLEOTIDE SEQUENCE [LARGE SCALE GENOMIC DNA]</scope>
    <source>
        <strain evidence="2">ATCC 33728</strain>
    </source>
</reference>
<organism evidence="1 2">
    <name type="scientific">Mycobacterium ulcerans subsp. shinshuense</name>
    <dbReference type="NCBI Taxonomy" id="1124626"/>
    <lineage>
        <taxon>Bacteria</taxon>
        <taxon>Bacillati</taxon>
        <taxon>Actinomycetota</taxon>
        <taxon>Actinomycetes</taxon>
        <taxon>Mycobacteriales</taxon>
        <taxon>Mycobacteriaceae</taxon>
        <taxon>Mycobacterium</taxon>
        <taxon>Mycobacterium ulcerans group</taxon>
    </lineage>
</organism>
<gene>
    <name evidence="1" type="ORF">SHTP_3371</name>
</gene>
<evidence type="ECO:0000313" key="2">
    <source>
        <dbReference type="Proteomes" id="UP000218067"/>
    </source>
</evidence>
<protein>
    <submittedName>
        <fullName evidence="1">Uncharacterized protein</fullName>
    </submittedName>
</protein>
<dbReference type="Proteomes" id="UP000218067">
    <property type="component" value="Chromosome"/>
</dbReference>
<accession>A0A1B4Y5R4</accession>